<dbReference type="Gene3D" id="2.60.40.10">
    <property type="entry name" value="Immunoglobulins"/>
    <property type="match status" value="1"/>
</dbReference>
<dbReference type="InterPro" id="IPR007110">
    <property type="entry name" value="Ig-like_dom"/>
</dbReference>
<reference evidence="8 9" key="1">
    <citation type="submission" date="2020-06" db="EMBL/GenBank/DDBJ databases">
        <authorList>
            <person name="Li R."/>
            <person name="Bekaert M."/>
        </authorList>
    </citation>
    <scope>NUCLEOTIDE SEQUENCE [LARGE SCALE GENOMIC DNA]</scope>
    <source>
        <strain evidence="9">wild</strain>
    </source>
</reference>
<dbReference type="EMBL" id="CACVKT020007931">
    <property type="protein sequence ID" value="CAC5411926.1"/>
    <property type="molecule type" value="Genomic_DNA"/>
</dbReference>
<dbReference type="InterPro" id="IPR013783">
    <property type="entry name" value="Ig-like_fold"/>
</dbReference>
<dbReference type="Proteomes" id="UP000507470">
    <property type="component" value="Unassembled WGS sequence"/>
</dbReference>
<sequence length="402" mass="45715">MSNPNPTSISWYKGDNILVSTNSKSSLRYKMSNVSRHDTGNYTCSSQNEIGNASSDISLVISYPPGVNIRPSNLNEHNKNREIQCIAQGEPDSYNYFPWEHRSQFDEHIRYLGATDSGILHLPEVNLSNRYQDTGFYICNVSNGIPNYHGNVFQQGRKYIVSEVNFSSEAKVLSPEGIIITIIVFQIIIVVLVAGMGLYVRYLKQMYRKRMIAAINIQTLERNGIESAHYAEITEDNFIQTQSQGNNTHVFSTADGIRILVENRGISHLSEERSSTISENDINASEILDDGYEKPYSTLVVNDRDEDKHIYLSTTNNSTNENSTPSENAACGHSPGFTELDSSPHRTNTPIYENDCQENVKLHYFENCSYQRDFQRPYVYKHRNQVEYINLSLKQQSKDSNV</sequence>
<accession>A0A6J8DV38</accession>
<comment type="subcellular location">
    <subcellularLocation>
        <location evidence="1">Membrane</location>
        <topology evidence="1">Single-pass type I membrane protein</topology>
    </subcellularLocation>
</comment>
<dbReference type="InterPro" id="IPR051275">
    <property type="entry name" value="Cell_adhesion_signaling"/>
</dbReference>
<dbReference type="PANTHER" id="PTHR11640:SF164">
    <property type="entry name" value="MAM DOMAIN-CONTAINING GLYCOSYLPHOSPHATIDYLINOSITOL ANCHOR PROTEIN 1"/>
    <property type="match status" value="1"/>
</dbReference>
<dbReference type="PANTHER" id="PTHR11640">
    <property type="entry name" value="NEPHRIN"/>
    <property type="match status" value="1"/>
</dbReference>
<keyword evidence="6" id="KW-1133">Transmembrane helix</keyword>
<evidence type="ECO:0000259" key="7">
    <source>
        <dbReference type="PROSITE" id="PS50835"/>
    </source>
</evidence>
<feature type="domain" description="Ig-like" evidence="7">
    <location>
        <begin position="1"/>
        <end position="62"/>
    </location>
</feature>
<keyword evidence="9" id="KW-1185">Reference proteome</keyword>
<keyword evidence="2 6" id="KW-0472">Membrane</keyword>
<dbReference type="Pfam" id="PF07679">
    <property type="entry name" value="I-set"/>
    <property type="match status" value="1"/>
</dbReference>
<dbReference type="PROSITE" id="PS50835">
    <property type="entry name" value="IG_LIKE"/>
    <property type="match status" value="2"/>
</dbReference>
<evidence type="ECO:0000256" key="3">
    <source>
        <dbReference type="ARBA" id="ARBA00023157"/>
    </source>
</evidence>
<evidence type="ECO:0000256" key="2">
    <source>
        <dbReference type="ARBA" id="ARBA00023136"/>
    </source>
</evidence>
<name>A0A6J8DV38_MYTCO</name>
<evidence type="ECO:0000256" key="6">
    <source>
        <dbReference type="SAM" id="Phobius"/>
    </source>
</evidence>
<keyword evidence="5" id="KW-0393">Immunoglobulin domain</keyword>
<evidence type="ECO:0000313" key="8">
    <source>
        <dbReference type="EMBL" id="CAC5411926.1"/>
    </source>
</evidence>
<dbReference type="InterPro" id="IPR036179">
    <property type="entry name" value="Ig-like_dom_sf"/>
</dbReference>
<feature type="transmembrane region" description="Helical" evidence="6">
    <location>
        <begin position="177"/>
        <end position="200"/>
    </location>
</feature>
<evidence type="ECO:0000256" key="1">
    <source>
        <dbReference type="ARBA" id="ARBA00004479"/>
    </source>
</evidence>
<organism evidence="8 9">
    <name type="scientific">Mytilus coruscus</name>
    <name type="common">Sea mussel</name>
    <dbReference type="NCBI Taxonomy" id="42192"/>
    <lineage>
        <taxon>Eukaryota</taxon>
        <taxon>Metazoa</taxon>
        <taxon>Spiralia</taxon>
        <taxon>Lophotrochozoa</taxon>
        <taxon>Mollusca</taxon>
        <taxon>Bivalvia</taxon>
        <taxon>Autobranchia</taxon>
        <taxon>Pteriomorphia</taxon>
        <taxon>Mytilida</taxon>
        <taxon>Mytiloidea</taxon>
        <taxon>Mytilidae</taxon>
        <taxon>Mytilinae</taxon>
        <taxon>Mytilus</taxon>
    </lineage>
</organism>
<gene>
    <name evidence="8" type="ORF">MCOR_44965</name>
</gene>
<proteinExistence type="predicted"/>
<dbReference type="AlphaFoldDB" id="A0A6J8DV38"/>
<evidence type="ECO:0000256" key="4">
    <source>
        <dbReference type="ARBA" id="ARBA00023180"/>
    </source>
</evidence>
<protein>
    <submittedName>
        <fullName evidence="8">DSCAML1</fullName>
    </submittedName>
</protein>
<dbReference type="SUPFAM" id="SSF48726">
    <property type="entry name" value="Immunoglobulin"/>
    <property type="match status" value="2"/>
</dbReference>
<evidence type="ECO:0000313" key="9">
    <source>
        <dbReference type="Proteomes" id="UP000507470"/>
    </source>
</evidence>
<dbReference type="GO" id="GO:0016020">
    <property type="term" value="C:membrane"/>
    <property type="evidence" value="ECO:0007669"/>
    <property type="project" value="UniProtKB-SubCell"/>
</dbReference>
<feature type="domain" description="Ig-like" evidence="7">
    <location>
        <begin position="65"/>
        <end position="144"/>
    </location>
</feature>
<keyword evidence="6" id="KW-0812">Transmembrane</keyword>
<keyword evidence="3" id="KW-1015">Disulfide bond</keyword>
<keyword evidence="4" id="KW-0325">Glycoprotein</keyword>
<dbReference type="OrthoDB" id="6106100at2759"/>
<evidence type="ECO:0000256" key="5">
    <source>
        <dbReference type="ARBA" id="ARBA00023319"/>
    </source>
</evidence>
<dbReference type="InterPro" id="IPR013098">
    <property type="entry name" value="Ig_I-set"/>
</dbReference>